<evidence type="ECO:0000256" key="9">
    <source>
        <dbReference type="ARBA" id="ARBA00023002"/>
    </source>
</evidence>
<evidence type="ECO:0000256" key="8">
    <source>
        <dbReference type="ARBA" id="ARBA00022915"/>
    </source>
</evidence>
<dbReference type="RefSeq" id="WP_119836866.1">
    <property type="nucleotide sequence ID" value="NZ_CP032514.1"/>
</dbReference>
<keyword evidence="9 12" id="KW-0560">Oxidoreductase</keyword>
<keyword evidence="15" id="KW-1185">Reference proteome</keyword>
<dbReference type="SUPFAM" id="SSF55347">
    <property type="entry name" value="Glyceraldehyde-3-phosphate dehydrogenase-like, C-terminal domain"/>
    <property type="match status" value="1"/>
</dbReference>
<name>A0ABM6Z4U0_9ACTO</name>
<dbReference type="Gene3D" id="3.30.360.10">
    <property type="entry name" value="Dihydrodipicolinate Reductase, domain 2"/>
    <property type="match status" value="1"/>
</dbReference>
<comment type="function">
    <text evidence="12">Catalyzes the reversible NADPH-dependent reductive amination of L-2-amino-6-oxopimelate, the acyclic form of L-tetrahydrodipicolinate, to generate the meso compound, D,L-2,6-diaminopimelate.</text>
</comment>
<comment type="subunit">
    <text evidence="3 12">Homodimer.</text>
</comment>
<evidence type="ECO:0000256" key="2">
    <source>
        <dbReference type="ARBA" id="ARBA00007442"/>
    </source>
</evidence>
<comment type="pathway">
    <text evidence="1 12">Amino-acid biosynthesis; L-lysine biosynthesis via DAP pathway; DL-2,6-diaminopimelate from (S)-tetrahydrodipicolinate: step 1/1.</text>
</comment>
<evidence type="ECO:0000256" key="4">
    <source>
        <dbReference type="ARBA" id="ARBA00012080"/>
    </source>
</evidence>
<dbReference type="GO" id="GO:0047850">
    <property type="term" value="F:diaminopimelate dehydrogenase activity"/>
    <property type="evidence" value="ECO:0007669"/>
    <property type="project" value="UniProtKB-EC"/>
</dbReference>
<keyword evidence="6 12" id="KW-0028">Amino-acid biosynthesis</keyword>
<keyword evidence="7 12" id="KW-0521">NADP</keyword>
<accession>A0ABM6Z4U0</accession>
<dbReference type="PIRSF" id="PIRSF025648">
    <property type="entry name" value="DDH"/>
    <property type="match status" value="1"/>
</dbReference>
<keyword evidence="10 12" id="KW-0457">Lysine biosynthesis</keyword>
<dbReference type="EMBL" id="CP032514">
    <property type="protein sequence ID" value="AYD90353.1"/>
    <property type="molecule type" value="Genomic_DNA"/>
</dbReference>
<dbReference type="InterPro" id="IPR010190">
    <property type="entry name" value="Diaminopimelate_DH_Ddh"/>
</dbReference>
<reference evidence="14 15" key="1">
    <citation type="submission" date="2018-09" db="EMBL/GenBank/DDBJ databases">
        <authorList>
            <person name="Li J."/>
        </authorList>
    </citation>
    <scope>NUCLEOTIDE SEQUENCE [LARGE SCALE GENOMIC DNA]</scope>
    <source>
        <strain evidence="14 15">2129</strain>
    </source>
</reference>
<evidence type="ECO:0000256" key="11">
    <source>
        <dbReference type="ARBA" id="ARBA00052023"/>
    </source>
</evidence>
<evidence type="ECO:0000313" key="14">
    <source>
        <dbReference type="EMBL" id="AYD90353.1"/>
    </source>
</evidence>
<evidence type="ECO:0000256" key="7">
    <source>
        <dbReference type="ARBA" id="ARBA00022857"/>
    </source>
</evidence>
<evidence type="ECO:0000256" key="1">
    <source>
        <dbReference type="ARBA" id="ARBA00004896"/>
    </source>
</evidence>
<protein>
    <recommendedName>
        <fullName evidence="5 12">Meso-diaminopimelate D-dehydrogenase</fullName>
        <shortName evidence="12">DAPDH</shortName>
        <shortName evidence="12">Meso-DAP dehydrogenase</shortName>
        <ecNumber evidence="4 12">1.4.1.16</ecNumber>
    </recommendedName>
</protein>
<dbReference type="Pfam" id="PF16654">
    <property type="entry name" value="DAPDH_C"/>
    <property type="match status" value="1"/>
</dbReference>
<evidence type="ECO:0000313" key="15">
    <source>
        <dbReference type="Proteomes" id="UP000273001"/>
    </source>
</evidence>
<gene>
    <name evidence="14" type="ORF">D5R93_10690</name>
</gene>
<comment type="catalytic activity">
    <reaction evidence="11 12">
        <text>meso-2,6-diaminopimelate + NADP(+) + H2O = (S)-2-amino-6-oxoheptanedioate + NH4(+) + NADPH + H(+)</text>
        <dbReference type="Rhea" id="RHEA:13561"/>
        <dbReference type="ChEBI" id="CHEBI:15377"/>
        <dbReference type="ChEBI" id="CHEBI:15378"/>
        <dbReference type="ChEBI" id="CHEBI:28938"/>
        <dbReference type="ChEBI" id="CHEBI:57783"/>
        <dbReference type="ChEBI" id="CHEBI:57791"/>
        <dbReference type="ChEBI" id="CHEBI:58349"/>
        <dbReference type="ChEBI" id="CHEBI:58556"/>
        <dbReference type="EC" id="1.4.1.16"/>
    </reaction>
</comment>
<feature type="domain" description="Meso-diaminopimelate D-dehydrogenase C-terminal" evidence="13">
    <location>
        <begin position="119"/>
        <end position="272"/>
    </location>
</feature>
<evidence type="ECO:0000256" key="6">
    <source>
        <dbReference type="ARBA" id="ARBA00022605"/>
    </source>
</evidence>
<dbReference type="SUPFAM" id="SSF51735">
    <property type="entry name" value="NAD(P)-binding Rossmann-fold domains"/>
    <property type="match status" value="1"/>
</dbReference>
<dbReference type="InterPro" id="IPR032094">
    <property type="entry name" value="Meso-DAP_DH_C"/>
</dbReference>
<evidence type="ECO:0000256" key="10">
    <source>
        <dbReference type="ARBA" id="ARBA00023154"/>
    </source>
</evidence>
<proteinExistence type="inferred from homology"/>
<keyword evidence="8 12" id="KW-0220">Diaminopimelate biosynthesis</keyword>
<dbReference type="EC" id="1.4.1.16" evidence="4 12"/>
<comment type="similarity">
    <text evidence="2 12">Belongs to the diaminopimelate dehydrogenase family.</text>
</comment>
<evidence type="ECO:0000259" key="13">
    <source>
        <dbReference type="Pfam" id="PF16654"/>
    </source>
</evidence>
<sequence length="323" mass="34488">MIRVAVNGYGNLGRGAEQAVSRNDDMELVVVFTRRDPGSVPTQGAPVAHVDDMPRWADKVDVCLNCGGSATDLDQQGPATAALFTTVDSFDTHARIPEYFASVDAAARQAGNLALISTGWDPGLFSMLRVLGEAVLPEGATTTFWGPGVSQGHSDALRRIDGVLDARQYTLPVEETLAAVRAGRQVELTTRSMHRRDCYVVAQDGADLARIEREIVEMPNYFADYDTTVTFVTAEEMAAEHSGIPHGGTVVRRGTTSEGVAASVGFDLRLGSNPEFTGSVVAAMGRAATRMAARGEAGARTVFDVTLADLSARTPEDLRAHYL</sequence>
<dbReference type="InterPro" id="IPR036291">
    <property type="entry name" value="NAD(P)-bd_dom_sf"/>
</dbReference>
<dbReference type="Gene3D" id="3.40.50.720">
    <property type="entry name" value="NAD(P)-binding Rossmann-like Domain"/>
    <property type="match status" value="1"/>
</dbReference>
<evidence type="ECO:0000256" key="12">
    <source>
        <dbReference type="PIRNR" id="PIRNR025648"/>
    </source>
</evidence>
<dbReference type="CDD" id="cd02270">
    <property type="entry name" value="meso-DAPDH_N"/>
    <property type="match status" value="1"/>
</dbReference>
<evidence type="ECO:0000256" key="3">
    <source>
        <dbReference type="ARBA" id="ARBA00011738"/>
    </source>
</evidence>
<evidence type="ECO:0000256" key="5">
    <source>
        <dbReference type="ARBA" id="ARBA00021654"/>
    </source>
</evidence>
<dbReference type="Proteomes" id="UP000273001">
    <property type="component" value="Chromosome"/>
</dbReference>
<organism evidence="14 15">
    <name type="scientific">Actinomyces lilanjuaniae</name>
    <dbReference type="NCBI Taxonomy" id="2321394"/>
    <lineage>
        <taxon>Bacteria</taxon>
        <taxon>Bacillati</taxon>
        <taxon>Actinomycetota</taxon>
        <taxon>Actinomycetes</taxon>
        <taxon>Actinomycetales</taxon>
        <taxon>Actinomycetaceae</taxon>
        <taxon>Actinomyces</taxon>
    </lineage>
</organism>
<dbReference type="NCBIfam" id="TIGR01921">
    <property type="entry name" value="DAP-DH"/>
    <property type="match status" value="1"/>
</dbReference>